<gene>
    <name evidence="16" type="ORF">LDX50_10810</name>
    <name evidence="17" type="ORF">LDX50_16780</name>
    <name evidence="18" type="ORF">LDX50_22500</name>
</gene>
<dbReference type="Pfam" id="PF03481">
    <property type="entry name" value="Sua5_C"/>
    <property type="match status" value="1"/>
</dbReference>
<dbReference type="PANTHER" id="PTHR17490">
    <property type="entry name" value="SUA5"/>
    <property type="match status" value="1"/>
</dbReference>
<evidence type="ECO:0000256" key="13">
    <source>
        <dbReference type="PIRNR" id="PIRNR004930"/>
    </source>
</evidence>
<feature type="binding site" evidence="14">
    <location>
        <position position="113"/>
    </location>
    <ligand>
        <name>L-threonine</name>
        <dbReference type="ChEBI" id="CHEBI:57926"/>
    </ligand>
</feature>
<dbReference type="InterPro" id="IPR005145">
    <property type="entry name" value="Sua5_C"/>
</dbReference>
<reference evidence="18" key="1">
    <citation type="submission" date="2021-09" db="EMBL/GenBank/DDBJ databases">
        <title>Fulvivirga sp. isolated from coastal sediment.</title>
        <authorList>
            <person name="Yu H."/>
        </authorList>
    </citation>
    <scope>NUCLEOTIDE SEQUENCE</scope>
    <source>
        <strain evidence="18">1062</strain>
    </source>
</reference>
<evidence type="ECO:0000256" key="5">
    <source>
        <dbReference type="ARBA" id="ARBA00022490"/>
    </source>
</evidence>
<dbReference type="GO" id="GO:0005737">
    <property type="term" value="C:cytoplasm"/>
    <property type="evidence" value="ECO:0007669"/>
    <property type="project" value="UniProtKB-SubCell"/>
</dbReference>
<dbReference type="InterPro" id="IPR006070">
    <property type="entry name" value="Sua5-like_dom"/>
</dbReference>
<evidence type="ECO:0000256" key="3">
    <source>
        <dbReference type="ARBA" id="ARBA00012584"/>
    </source>
</evidence>
<dbReference type="GO" id="GO:0003725">
    <property type="term" value="F:double-stranded RNA binding"/>
    <property type="evidence" value="ECO:0007669"/>
    <property type="project" value="UniProtKB-UniRule"/>
</dbReference>
<accession>A0A9X1HST7</accession>
<dbReference type="Proteomes" id="UP001139409">
    <property type="component" value="Unassembled WGS sequence"/>
</dbReference>
<feature type="binding site" evidence="14">
    <location>
        <position position="173"/>
    </location>
    <ligand>
        <name>L-threonine</name>
        <dbReference type="ChEBI" id="CHEBI:57926"/>
    </ligand>
</feature>
<dbReference type="Pfam" id="PF01300">
    <property type="entry name" value="Sua5_yciO_yrdC"/>
    <property type="match status" value="1"/>
</dbReference>
<feature type="binding site" evidence="14">
    <location>
        <position position="223"/>
    </location>
    <ligand>
        <name>ATP</name>
        <dbReference type="ChEBI" id="CHEBI:30616"/>
    </ligand>
</feature>
<dbReference type="GO" id="GO:0061710">
    <property type="term" value="F:L-threonylcarbamoyladenylate synthase"/>
    <property type="evidence" value="ECO:0007669"/>
    <property type="project" value="UniProtKB-EC"/>
</dbReference>
<keyword evidence="7 13" id="KW-0819">tRNA processing</keyword>
<dbReference type="GO" id="GO:0005524">
    <property type="term" value="F:ATP binding"/>
    <property type="evidence" value="ECO:0007669"/>
    <property type="project" value="UniProtKB-UniRule"/>
</dbReference>
<evidence type="ECO:0000256" key="11">
    <source>
        <dbReference type="ARBA" id="ARBA00029774"/>
    </source>
</evidence>
<dbReference type="Gene3D" id="3.40.50.11030">
    <property type="entry name" value="Threonylcarbamoyl-AMP synthase, C-terminal domain"/>
    <property type="match status" value="1"/>
</dbReference>
<feature type="binding site" evidence="14">
    <location>
        <position position="133"/>
    </location>
    <ligand>
        <name>L-threonine</name>
        <dbReference type="ChEBI" id="CHEBI:57926"/>
    </ligand>
</feature>
<feature type="binding site" evidence="14">
    <location>
        <position position="187"/>
    </location>
    <ligand>
        <name>ATP</name>
        <dbReference type="ChEBI" id="CHEBI:30616"/>
    </ligand>
</feature>
<proteinExistence type="inferred from homology"/>
<evidence type="ECO:0000313" key="18">
    <source>
        <dbReference type="EMBL" id="MCA6077668.1"/>
    </source>
</evidence>
<keyword evidence="8 13" id="KW-0548">Nucleotidyltransferase</keyword>
<evidence type="ECO:0000256" key="14">
    <source>
        <dbReference type="PIRSR" id="PIRSR004930-1"/>
    </source>
</evidence>
<dbReference type="EC" id="2.7.7.87" evidence="3 13"/>
<evidence type="ECO:0000256" key="9">
    <source>
        <dbReference type="ARBA" id="ARBA00022741"/>
    </source>
</evidence>
<dbReference type="GO" id="GO:0006450">
    <property type="term" value="P:regulation of translational fidelity"/>
    <property type="evidence" value="ECO:0007669"/>
    <property type="project" value="TreeGrafter"/>
</dbReference>
<evidence type="ECO:0000256" key="10">
    <source>
        <dbReference type="ARBA" id="ARBA00022840"/>
    </source>
</evidence>
<comment type="catalytic activity">
    <reaction evidence="12 13">
        <text>L-threonine + hydrogencarbonate + ATP = L-threonylcarbamoyladenylate + diphosphate + H2O</text>
        <dbReference type="Rhea" id="RHEA:36407"/>
        <dbReference type="ChEBI" id="CHEBI:15377"/>
        <dbReference type="ChEBI" id="CHEBI:17544"/>
        <dbReference type="ChEBI" id="CHEBI:30616"/>
        <dbReference type="ChEBI" id="CHEBI:33019"/>
        <dbReference type="ChEBI" id="CHEBI:57926"/>
        <dbReference type="ChEBI" id="CHEBI:73682"/>
        <dbReference type="EC" id="2.7.7.87"/>
    </reaction>
</comment>
<comment type="subcellular location">
    <subcellularLocation>
        <location evidence="1 13">Cytoplasm</location>
    </subcellularLocation>
</comment>
<evidence type="ECO:0000256" key="6">
    <source>
        <dbReference type="ARBA" id="ARBA00022679"/>
    </source>
</evidence>
<feature type="binding site" evidence="14">
    <location>
        <position position="143"/>
    </location>
    <ligand>
        <name>ATP</name>
        <dbReference type="ChEBI" id="CHEBI:30616"/>
    </ligand>
</feature>
<keyword evidence="6 13" id="KW-0808">Transferase</keyword>
<dbReference type="EMBL" id="JAIXNE010000002">
    <property type="protein sequence ID" value="MCA6075363.1"/>
    <property type="molecule type" value="Genomic_DNA"/>
</dbReference>
<dbReference type="EMBL" id="JAIXNE010000003">
    <property type="protein sequence ID" value="MCA6076540.1"/>
    <property type="molecule type" value="Genomic_DNA"/>
</dbReference>
<dbReference type="EMBL" id="JAIXNE010000004">
    <property type="protein sequence ID" value="MCA6077668.1"/>
    <property type="molecule type" value="Genomic_DNA"/>
</dbReference>
<sequence length="319" mass="34503">MAITGTDIKYACKILSEGGLVAIPTETVYGLAGNALNPEAVARIFEVKNRPSFDPLIVHVSNVQEARRYSTEFPEKAELLASHFWPGPLTLLLPKNPEIPDIVTSGMPDVAIRVPDNKLTLELLTALPFPLVAPSANPFGYISPTTAQHVNDQLGDKIDYILDGGAARVGLESTIVGFPANQPTIYRLGGLSVDEIEKLTGHLEIMPHSSSNPKAPGMLKSHYAPAKPFRLESAVKDNVTDGNNGYLLFCDSIGSVPIENQRILAPDGNMKTAAKNLFKYMRELDALNVAQIIAELVPDEGLGRAINDRLRRAASDSQD</sequence>
<dbReference type="InterPro" id="IPR017945">
    <property type="entry name" value="DHBP_synth_RibB-like_a/b_dom"/>
</dbReference>
<dbReference type="InterPro" id="IPR038385">
    <property type="entry name" value="Sua5/YwlC_C"/>
</dbReference>
<evidence type="ECO:0000256" key="12">
    <source>
        <dbReference type="ARBA" id="ARBA00048366"/>
    </source>
</evidence>
<evidence type="ECO:0000313" key="19">
    <source>
        <dbReference type="Proteomes" id="UP001139409"/>
    </source>
</evidence>
<evidence type="ECO:0000256" key="8">
    <source>
        <dbReference type="ARBA" id="ARBA00022695"/>
    </source>
</evidence>
<evidence type="ECO:0000313" key="17">
    <source>
        <dbReference type="EMBL" id="MCA6076540.1"/>
    </source>
</evidence>
<protein>
    <recommendedName>
        <fullName evidence="4 13">Threonylcarbamoyl-AMP synthase</fullName>
        <shortName evidence="13">TC-AMP synthase</shortName>
        <ecNumber evidence="3 13">2.7.7.87</ecNumber>
    </recommendedName>
    <alternativeName>
        <fullName evidence="11 13">L-threonylcarbamoyladenylate synthase</fullName>
    </alternativeName>
</protein>
<dbReference type="InterPro" id="IPR050156">
    <property type="entry name" value="TC-AMP_synthase_SUA5"/>
</dbReference>
<comment type="caution">
    <text evidence="18">The sequence shown here is derived from an EMBL/GenBank/DDBJ whole genome shotgun (WGS) entry which is preliminary data.</text>
</comment>
<keyword evidence="9 13" id="KW-0547">Nucleotide-binding</keyword>
<comment type="function">
    <text evidence="13">Required for the formation of a threonylcarbamoyl group on adenosine at position 37 (t(6)A37) in tRNAs that read codons beginning with adenine.</text>
</comment>
<evidence type="ECO:0000256" key="4">
    <source>
        <dbReference type="ARBA" id="ARBA00015492"/>
    </source>
</evidence>
<dbReference type="Gene3D" id="3.90.870.10">
    <property type="entry name" value="DHBP synthase"/>
    <property type="match status" value="1"/>
</dbReference>
<feature type="binding site" evidence="14">
    <location>
        <position position="59"/>
    </location>
    <ligand>
        <name>ATP</name>
        <dbReference type="ChEBI" id="CHEBI:30616"/>
    </ligand>
</feature>
<dbReference type="RefSeq" id="WP_225698466.1">
    <property type="nucleotide sequence ID" value="NZ_JAIXNE010000002.1"/>
</dbReference>
<evidence type="ECO:0000313" key="16">
    <source>
        <dbReference type="EMBL" id="MCA6075363.1"/>
    </source>
</evidence>
<feature type="binding site" evidence="14">
    <location>
        <position position="135"/>
    </location>
    <ligand>
        <name>ATP</name>
        <dbReference type="ChEBI" id="CHEBI:30616"/>
    </ligand>
</feature>
<keyword evidence="10 13" id="KW-0067">ATP-binding</keyword>
<dbReference type="PIRSF" id="PIRSF004930">
    <property type="entry name" value="Tln_factor_SUA5"/>
    <property type="match status" value="1"/>
</dbReference>
<dbReference type="AlphaFoldDB" id="A0A9X1HST7"/>
<evidence type="ECO:0000259" key="15">
    <source>
        <dbReference type="PROSITE" id="PS51163"/>
    </source>
</evidence>
<dbReference type="FunFam" id="3.90.870.10:FF:000009">
    <property type="entry name" value="Threonylcarbamoyl-AMP synthase, putative"/>
    <property type="match status" value="1"/>
</dbReference>
<keyword evidence="19" id="KW-1185">Reference proteome</keyword>
<dbReference type="GO" id="GO:0000049">
    <property type="term" value="F:tRNA binding"/>
    <property type="evidence" value="ECO:0007669"/>
    <property type="project" value="TreeGrafter"/>
</dbReference>
<evidence type="ECO:0000256" key="2">
    <source>
        <dbReference type="ARBA" id="ARBA00007663"/>
    </source>
</evidence>
<dbReference type="PANTHER" id="PTHR17490:SF16">
    <property type="entry name" value="THREONYLCARBAMOYL-AMP SYNTHASE"/>
    <property type="match status" value="1"/>
</dbReference>
<dbReference type="PROSITE" id="PS51163">
    <property type="entry name" value="YRDC"/>
    <property type="match status" value="1"/>
</dbReference>
<feature type="binding site" evidence="14">
    <location>
        <position position="50"/>
    </location>
    <ligand>
        <name>ATP</name>
        <dbReference type="ChEBI" id="CHEBI:30616"/>
    </ligand>
</feature>
<comment type="similarity">
    <text evidence="2 13">Belongs to the SUA5 family.</text>
</comment>
<dbReference type="NCBIfam" id="TIGR00057">
    <property type="entry name" value="L-threonylcarbamoyladenylate synthase"/>
    <property type="match status" value="1"/>
</dbReference>
<evidence type="ECO:0000256" key="7">
    <source>
        <dbReference type="ARBA" id="ARBA00022694"/>
    </source>
</evidence>
<feature type="binding site" evidence="14">
    <location>
        <position position="27"/>
    </location>
    <ligand>
        <name>L-threonine</name>
        <dbReference type="ChEBI" id="CHEBI:57926"/>
    </ligand>
</feature>
<dbReference type="InterPro" id="IPR010923">
    <property type="entry name" value="T(6)A37_SUA5"/>
</dbReference>
<name>A0A9X1HST7_9BACT</name>
<feature type="domain" description="YrdC-like" evidence="15">
    <location>
        <begin position="5"/>
        <end position="191"/>
    </location>
</feature>
<organism evidence="18 19">
    <name type="scientific">Fulvivirga sedimenti</name>
    <dbReference type="NCBI Taxonomy" id="2879465"/>
    <lineage>
        <taxon>Bacteria</taxon>
        <taxon>Pseudomonadati</taxon>
        <taxon>Bacteroidota</taxon>
        <taxon>Cytophagia</taxon>
        <taxon>Cytophagales</taxon>
        <taxon>Fulvivirgaceae</taxon>
        <taxon>Fulvivirga</taxon>
    </lineage>
</organism>
<dbReference type="GO" id="GO:0008033">
    <property type="term" value="P:tRNA processing"/>
    <property type="evidence" value="ECO:0007669"/>
    <property type="project" value="UniProtKB-KW"/>
</dbReference>
<evidence type="ECO:0000256" key="1">
    <source>
        <dbReference type="ARBA" id="ARBA00004496"/>
    </source>
</evidence>
<keyword evidence="5 13" id="KW-0963">Cytoplasm</keyword>
<dbReference type="SUPFAM" id="SSF55821">
    <property type="entry name" value="YrdC/RibB"/>
    <property type="match status" value="1"/>
</dbReference>